<dbReference type="Proteomes" id="UP000648257">
    <property type="component" value="Unassembled WGS sequence"/>
</dbReference>
<feature type="domain" description="N-acetyltransferase" evidence="1">
    <location>
        <begin position="8"/>
        <end position="162"/>
    </location>
</feature>
<dbReference type="Gene3D" id="3.40.630.30">
    <property type="match status" value="1"/>
</dbReference>
<evidence type="ECO:0000313" key="3">
    <source>
        <dbReference type="Proteomes" id="UP000648257"/>
    </source>
</evidence>
<sequence length="180" mass="19771">MLSQTTTLTIRQMLPTDMDSIMQIQALCYSGDIPESRHSLSAKLQVSPTTCFVAQDGAQIIAYLIALPWSLQAPPELNAPSCVLPADPDCIYLHDLSVTPSVRGSKIGGGLVAQLFDLCRRLSYSQLSLVAVQNSADYWRRFGFTNQRLNSLIREKLASYGDGSEFLVCQVDGEWPTAPD</sequence>
<dbReference type="InterPro" id="IPR000182">
    <property type="entry name" value="GNAT_dom"/>
</dbReference>
<dbReference type="InterPro" id="IPR016181">
    <property type="entry name" value="Acyl_CoA_acyltransferase"/>
</dbReference>
<evidence type="ECO:0000259" key="1">
    <source>
        <dbReference type="PROSITE" id="PS51186"/>
    </source>
</evidence>
<protein>
    <submittedName>
        <fullName evidence="2">GNAT family N-acetyltransferase</fullName>
    </submittedName>
</protein>
<accession>A0ABR6X1Q0</accession>
<comment type="caution">
    <text evidence="2">The sequence shown here is derived from an EMBL/GenBank/DDBJ whole genome shotgun (WGS) entry which is preliminary data.</text>
</comment>
<dbReference type="SUPFAM" id="SSF55729">
    <property type="entry name" value="Acyl-CoA N-acyltransferases (Nat)"/>
    <property type="match status" value="1"/>
</dbReference>
<name>A0ABR6X1Q0_9BURK</name>
<organism evidence="2 3">
    <name type="scientific">Undibacterium seohonense</name>
    <dbReference type="NCBI Taxonomy" id="1344950"/>
    <lineage>
        <taxon>Bacteria</taxon>
        <taxon>Pseudomonadati</taxon>
        <taxon>Pseudomonadota</taxon>
        <taxon>Betaproteobacteria</taxon>
        <taxon>Burkholderiales</taxon>
        <taxon>Oxalobacteraceae</taxon>
        <taxon>Undibacterium</taxon>
    </lineage>
</organism>
<dbReference type="PROSITE" id="PS51186">
    <property type="entry name" value="GNAT"/>
    <property type="match status" value="1"/>
</dbReference>
<dbReference type="EMBL" id="JACOFW010000002">
    <property type="protein sequence ID" value="MBC3806311.1"/>
    <property type="molecule type" value="Genomic_DNA"/>
</dbReference>
<dbReference type="CDD" id="cd04301">
    <property type="entry name" value="NAT_SF"/>
    <property type="match status" value="1"/>
</dbReference>
<proteinExistence type="predicted"/>
<reference evidence="2 3" key="1">
    <citation type="submission" date="2020-08" db="EMBL/GenBank/DDBJ databases">
        <title>Novel species isolated from subtropical streams in China.</title>
        <authorList>
            <person name="Lu H."/>
        </authorList>
    </citation>
    <scope>NUCLEOTIDE SEQUENCE [LARGE SCALE GENOMIC DNA]</scope>
    <source>
        <strain evidence="2 3">KACC 16656</strain>
    </source>
</reference>
<keyword evidence="3" id="KW-1185">Reference proteome</keyword>
<evidence type="ECO:0000313" key="2">
    <source>
        <dbReference type="EMBL" id="MBC3806311.1"/>
    </source>
</evidence>
<dbReference type="RefSeq" id="WP_186921293.1">
    <property type="nucleotide sequence ID" value="NZ_JACOFW010000002.1"/>
</dbReference>
<gene>
    <name evidence="2" type="ORF">H8K52_02990</name>
</gene>
<dbReference type="Pfam" id="PF00583">
    <property type="entry name" value="Acetyltransf_1"/>
    <property type="match status" value="1"/>
</dbReference>